<feature type="transmembrane region" description="Helical" evidence="1">
    <location>
        <begin position="438"/>
        <end position="458"/>
    </location>
</feature>
<keyword evidence="1" id="KW-0472">Membrane</keyword>
<feature type="transmembrane region" description="Helical" evidence="1">
    <location>
        <begin position="175"/>
        <end position="195"/>
    </location>
</feature>
<feature type="transmembrane region" description="Helical" evidence="1">
    <location>
        <begin position="117"/>
        <end position="136"/>
    </location>
</feature>
<feature type="transmembrane region" description="Helical" evidence="1">
    <location>
        <begin position="380"/>
        <end position="397"/>
    </location>
</feature>
<keyword evidence="3" id="KW-1185">Reference proteome</keyword>
<dbReference type="Proteomes" id="UP001232750">
    <property type="component" value="Unassembled WGS sequence"/>
</dbReference>
<feature type="transmembrane region" description="Helical" evidence="1">
    <location>
        <begin position="470"/>
        <end position="491"/>
    </location>
</feature>
<evidence type="ECO:0000313" key="3">
    <source>
        <dbReference type="Proteomes" id="UP001232750"/>
    </source>
</evidence>
<feature type="transmembrane region" description="Helical" evidence="1">
    <location>
        <begin position="312"/>
        <end position="330"/>
    </location>
</feature>
<feature type="transmembrane region" description="Helical" evidence="1">
    <location>
        <begin position="342"/>
        <end position="360"/>
    </location>
</feature>
<sequence>MIRNREGAHERPAVSIPVYALVTALLVACFLGVGVLNNAAAVYQGTSYDPSIRHYADHDQYARLADALLHGSVSLDLPVPDELAELENPYAFENRDAIQDGGNVPIFWDHAFYEGKYYCYFGVVPAVLLYAPYQLITGSWLATPAAVAFLGSCFLVCAALLLYRVARRWFARSATTGSLVLVLLCMFAGSNVVYLGFVPTFYSVPILTSMVFTMLGLWFWMGARREGGTSGAHGGVTLSAWHLAAGSACMALNLGCRPQFMLACFLALPLFWREITRERLLFSRAGLGSTLAALVPFVVVFAPLFAYNYVRFGSLLDFGSFYNLTGFDMIGYNQSWRLTPVLLFYYLIQPFNLSGSFPFVQATDLTYPVSWAPFEPMYGGYFWLVPCALLVLALPVVRRELKQRNLWGISLLMLLFAAVVLVADARTAGITQRYFSDFGWYLMLVAAFVLFSLQARAGEKEEKGARNYRILVVVLAVSLGISALVGLLSLFSPVHYASIAALNPALYDAVAGLFG</sequence>
<feature type="transmembrane region" description="Helical" evidence="1">
    <location>
        <begin position="201"/>
        <end position="220"/>
    </location>
</feature>
<feature type="transmembrane region" description="Helical" evidence="1">
    <location>
        <begin position="16"/>
        <end position="36"/>
    </location>
</feature>
<evidence type="ECO:0000313" key="2">
    <source>
        <dbReference type="EMBL" id="MDJ1651149.1"/>
    </source>
</evidence>
<proteinExistence type="predicted"/>
<dbReference type="PROSITE" id="PS51257">
    <property type="entry name" value="PROKAR_LIPOPROTEIN"/>
    <property type="match status" value="1"/>
</dbReference>
<accession>A0ABT7DNM8</accession>
<evidence type="ECO:0000256" key="1">
    <source>
        <dbReference type="SAM" id="Phobius"/>
    </source>
</evidence>
<dbReference type="EMBL" id="JASJEU010000020">
    <property type="protein sequence ID" value="MDJ1651149.1"/>
    <property type="molecule type" value="Genomic_DNA"/>
</dbReference>
<evidence type="ECO:0008006" key="4">
    <source>
        <dbReference type="Google" id="ProtNLM"/>
    </source>
</evidence>
<protein>
    <recommendedName>
        <fullName evidence="4">Glycosyltransferase RgtA/B/C/D-like domain-containing protein</fullName>
    </recommendedName>
</protein>
<dbReference type="RefSeq" id="WP_283832494.1">
    <property type="nucleotide sequence ID" value="NZ_JASJEU010000020.1"/>
</dbReference>
<keyword evidence="1" id="KW-1133">Transmembrane helix</keyword>
<feature type="transmembrane region" description="Helical" evidence="1">
    <location>
        <begin position="287"/>
        <end position="306"/>
    </location>
</feature>
<comment type="caution">
    <text evidence="2">The sequence shown here is derived from an EMBL/GenBank/DDBJ whole genome shotgun (WGS) entry which is preliminary data.</text>
</comment>
<feature type="transmembrane region" description="Helical" evidence="1">
    <location>
        <begin position="142"/>
        <end position="163"/>
    </location>
</feature>
<feature type="transmembrane region" description="Helical" evidence="1">
    <location>
        <begin position="406"/>
        <end position="426"/>
    </location>
</feature>
<reference evidence="2 3" key="1">
    <citation type="submission" date="2023-05" db="EMBL/GenBank/DDBJ databases">
        <title>Gordonibacter KGMB12511T sp. nov., isolated from faeces of healthy Korean.</title>
        <authorList>
            <person name="Kim H.S."/>
            <person name="Kim J.-S."/>
            <person name="Suh M.K."/>
            <person name="Eom M.K."/>
            <person name="Do H.E."/>
            <person name="Lee J.-S."/>
        </authorList>
    </citation>
    <scope>NUCLEOTIDE SEQUENCE [LARGE SCALE GENOMIC DNA]</scope>
    <source>
        <strain evidence="2 3">KGMB12511</strain>
    </source>
</reference>
<keyword evidence="1" id="KW-0812">Transmembrane</keyword>
<name>A0ABT7DNM8_9ACTN</name>
<gene>
    <name evidence="2" type="ORF">QNJ86_10085</name>
</gene>
<organism evidence="2 3">
    <name type="scientific">Gordonibacter faecis</name>
    <dbReference type="NCBI Taxonomy" id="3047475"/>
    <lineage>
        <taxon>Bacteria</taxon>
        <taxon>Bacillati</taxon>
        <taxon>Actinomycetota</taxon>
        <taxon>Coriobacteriia</taxon>
        <taxon>Eggerthellales</taxon>
        <taxon>Eggerthellaceae</taxon>
        <taxon>Gordonibacter</taxon>
    </lineage>
</organism>